<evidence type="ECO:0000256" key="12">
    <source>
        <dbReference type="PROSITE-ProRule" id="PRU01319"/>
    </source>
</evidence>
<comment type="cofactor">
    <cofactor evidence="2">
        <name>Mg(2+)</name>
        <dbReference type="ChEBI" id="CHEBI:18420"/>
    </cofactor>
</comment>
<comment type="catalytic activity">
    <reaction evidence="1 12 13">
        <text>Endonucleolytic cleavage to 5'-phosphomonoester.</text>
        <dbReference type="EC" id="3.1.26.4"/>
    </reaction>
</comment>
<comment type="function">
    <text evidence="3 13">Endonuclease that specifically degrades the RNA of RNA-DNA hybrids.</text>
</comment>
<dbReference type="EC" id="3.1.26.4" evidence="13"/>
<keyword evidence="11" id="KW-0464">Manganese</keyword>
<evidence type="ECO:0000256" key="10">
    <source>
        <dbReference type="ARBA" id="ARBA00022801"/>
    </source>
</evidence>
<dbReference type="InterPro" id="IPR036397">
    <property type="entry name" value="RNaseH_sf"/>
</dbReference>
<feature type="binding site" evidence="12">
    <location>
        <position position="30"/>
    </location>
    <ligand>
        <name>a divalent metal cation</name>
        <dbReference type="ChEBI" id="CHEBI:60240"/>
    </ligand>
</feature>
<accession>A0ABY6F359</accession>
<evidence type="ECO:0000313" key="16">
    <source>
        <dbReference type="Proteomes" id="UP001063782"/>
    </source>
</evidence>
<feature type="binding site" evidence="12">
    <location>
        <position position="31"/>
    </location>
    <ligand>
        <name>a divalent metal cation</name>
        <dbReference type="ChEBI" id="CHEBI:60240"/>
    </ligand>
</feature>
<name>A0ABY6F359_9GAMM</name>
<evidence type="ECO:0000256" key="4">
    <source>
        <dbReference type="ARBA" id="ARBA00004496"/>
    </source>
</evidence>
<feature type="binding site" evidence="12">
    <location>
        <position position="140"/>
    </location>
    <ligand>
        <name>a divalent metal cation</name>
        <dbReference type="ChEBI" id="CHEBI:60240"/>
    </ligand>
</feature>
<dbReference type="RefSeq" id="WP_263076023.1">
    <property type="nucleotide sequence ID" value="NZ_CP089977.1"/>
</dbReference>
<proteinExistence type="inferred from homology"/>
<sequence>MMDLTHHQNQCTIHQTHNTPPSGTICIGVDEVGRGSLFGHVSIGAVIMPDELTGYFDEINLSDGLFALLNDSKKLTAKRREKLYDAILSDCHSAVLVDVPVSVIDAINIRQATLLGMSLAISTLLVHHQPSMTDTKIFVDGDASPTLLAPFAQFDIRTLIKGDAIHSSVACASILAKVHRDRQMEHYAHQYPDYGLHSHKGYGTAKHKEAILTHGVLPEHRRSFEPIRSLVRQNPSAGVQP</sequence>
<gene>
    <name evidence="15" type="ORF">LU297_08110</name>
</gene>
<keyword evidence="16" id="KW-1185">Reference proteome</keyword>
<comment type="cofactor">
    <cofactor evidence="12">
        <name>Mn(2+)</name>
        <dbReference type="ChEBI" id="CHEBI:29035"/>
    </cofactor>
    <cofactor evidence="12">
        <name>Mg(2+)</name>
        <dbReference type="ChEBI" id="CHEBI:18420"/>
    </cofactor>
    <text evidence="12">Manganese or magnesium. Binds 1 divalent metal ion per monomer in the absence of substrate. May bind a second metal ion after substrate binding.</text>
</comment>
<dbReference type="PANTHER" id="PTHR10954:SF18">
    <property type="entry name" value="RIBONUCLEASE HII"/>
    <property type="match status" value="1"/>
</dbReference>
<dbReference type="InterPro" id="IPR022898">
    <property type="entry name" value="RNase_HII"/>
</dbReference>
<evidence type="ECO:0000256" key="3">
    <source>
        <dbReference type="ARBA" id="ARBA00004065"/>
    </source>
</evidence>
<evidence type="ECO:0000259" key="14">
    <source>
        <dbReference type="PROSITE" id="PS51975"/>
    </source>
</evidence>
<keyword evidence="10 12" id="KW-0378">Hydrolase</keyword>
<evidence type="ECO:0000313" key="15">
    <source>
        <dbReference type="EMBL" id="UXZ04536.1"/>
    </source>
</evidence>
<dbReference type="Pfam" id="PF01351">
    <property type="entry name" value="RNase_HII"/>
    <property type="match status" value="1"/>
</dbReference>
<dbReference type="InterPro" id="IPR001352">
    <property type="entry name" value="RNase_HII/HIII"/>
</dbReference>
<evidence type="ECO:0000256" key="8">
    <source>
        <dbReference type="ARBA" id="ARBA00022723"/>
    </source>
</evidence>
<comment type="subcellular location">
    <subcellularLocation>
        <location evidence="4">Cytoplasm</location>
    </subcellularLocation>
</comment>
<keyword evidence="9 12" id="KW-0255">Endonuclease</keyword>
<dbReference type="Proteomes" id="UP001063782">
    <property type="component" value="Chromosome"/>
</dbReference>
<dbReference type="Gene3D" id="3.30.420.10">
    <property type="entry name" value="Ribonuclease H-like superfamily/Ribonuclease H"/>
    <property type="match status" value="1"/>
</dbReference>
<evidence type="ECO:0000256" key="1">
    <source>
        <dbReference type="ARBA" id="ARBA00000077"/>
    </source>
</evidence>
<dbReference type="EMBL" id="CP089977">
    <property type="protein sequence ID" value="UXZ04536.1"/>
    <property type="molecule type" value="Genomic_DNA"/>
</dbReference>
<evidence type="ECO:0000256" key="11">
    <source>
        <dbReference type="ARBA" id="ARBA00023211"/>
    </source>
</evidence>
<evidence type="ECO:0000256" key="5">
    <source>
        <dbReference type="ARBA" id="ARBA00007383"/>
    </source>
</evidence>
<evidence type="ECO:0000256" key="13">
    <source>
        <dbReference type="RuleBase" id="RU003515"/>
    </source>
</evidence>
<protein>
    <recommendedName>
        <fullName evidence="13">Ribonuclease</fullName>
        <ecNumber evidence="13">3.1.26.4</ecNumber>
    </recommendedName>
</protein>
<evidence type="ECO:0000256" key="6">
    <source>
        <dbReference type="ARBA" id="ARBA00022490"/>
    </source>
</evidence>
<dbReference type="PANTHER" id="PTHR10954">
    <property type="entry name" value="RIBONUCLEASE H2 SUBUNIT A"/>
    <property type="match status" value="1"/>
</dbReference>
<dbReference type="InterPro" id="IPR024567">
    <property type="entry name" value="RNase_HII/HIII_dom"/>
</dbReference>
<feature type="domain" description="RNase H type-2" evidence="14">
    <location>
        <begin position="24"/>
        <end position="236"/>
    </location>
</feature>
<keyword evidence="7 12" id="KW-0540">Nuclease</keyword>
<dbReference type="CDD" id="cd07182">
    <property type="entry name" value="RNase_HII_bacteria_HII_like"/>
    <property type="match status" value="1"/>
</dbReference>
<dbReference type="NCBIfam" id="NF000595">
    <property type="entry name" value="PRK00015.1-3"/>
    <property type="match status" value="1"/>
</dbReference>
<dbReference type="SUPFAM" id="SSF53098">
    <property type="entry name" value="Ribonuclease H-like"/>
    <property type="match status" value="1"/>
</dbReference>
<dbReference type="InterPro" id="IPR012337">
    <property type="entry name" value="RNaseH-like_sf"/>
</dbReference>
<evidence type="ECO:0000256" key="7">
    <source>
        <dbReference type="ARBA" id="ARBA00022722"/>
    </source>
</evidence>
<dbReference type="GO" id="GO:0004523">
    <property type="term" value="F:RNA-DNA hybrid ribonuclease activity"/>
    <property type="evidence" value="ECO:0007669"/>
    <property type="project" value="UniProtKB-EC"/>
</dbReference>
<keyword evidence="6" id="KW-0963">Cytoplasm</keyword>
<organism evidence="15 16">
    <name type="scientific">Moraxella nasicaprae</name>
    <dbReference type="NCBI Taxonomy" id="2904122"/>
    <lineage>
        <taxon>Bacteria</taxon>
        <taxon>Pseudomonadati</taxon>
        <taxon>Pseudomonadota</taxon>
        <taxon>Gammaproteobacteria</taxon>
        <taxon>Moraxellales</taxon>
        <taxon>Moraxellaceae</taxon>
        <taxon>Moraxella</taxon>
    </lineage>
</organism>
<comment type="similarity">
    <text evidence="5 13">Belongs to the RNase HII family.</text>
</comment>
<reference evidence="15" key="1">
    <citation type="submission" date="2021-12" db="EMBL/GenBank/DDBJ databases">
        <title>taxonomy of Moraxella sp. ZY201224.</title>
        <authorList>
            <person name="Li F."/>
        </authorList>
    </citation>
    <scope>NUCLEOTIDE SEQUENCE</scope>
    <source>
        <strain evidence="15">ZY201224</strain>
    </source>
</reference>
<evidence type="ECO:0000256" key="9">
    <source>
        <dbReference type="ARBA" id="ARBA00022759"/>
    </source>
</evidence>
<keyword evidence="8 12" id="KW-0479">Metal-binding</keyword>
<evidence type="ECO:0000256" key="2">
    <source>
        <dbReference type="ARBA" id="ARBA00001946"/>
    </source>
</evidence>
<dbReference type="PROSITE" id="PS51975">
    <property type="entry name" value="RNASE_H_2"/>
    <property type="match status" value="1"/>
</dbReference>